<evidence type="ECO:0000313" key="1">
    <source>
        <dbReference type="EMBL" id="WHF51686.1"/>
    </source>
</evidence>
<accession>A0ABY8RCI1</accession>
<name>A0ABY8RCI1_9FLAO</name>
<organism evidence="1 2">
    <name type="scientific">Chryseobacterium gotjawalense</name>
    <dbReference type="NCBI Taxonomy" id="3042315"/>
    <lineage>
        <taxon>Bacteria</taxon>
        <taxon>Pseudomonadati</taxon>
        <taxon>Bacteroidota</taxon>
        <taxon>Flavobacteriia</taxon>
        <taxon>Flavobacteriales</taxon>
        <taxon>Weeksellaceae</taxon>
        <taxon>Chryseobacterium group</taxon>
        <taxon>Chryseobacterium</taxon>
    </lineage>
</organism>
<sequence>MMSERKLAGIWMDSESATVVKNHDIESAYKFFVCNPVKKEVQHGNSSEKNANNVEQTNTAKFFKDLEHLITNTEELYLTGTGTIQEQFKNHLAETAQFKNLKVTLDTDQKMSDQQFLEKVKKHFGE</sequence>
<evidence type="ECO:0000313" key="2">
    <source>
        <dbReference type="Proteomes" id="UP001241656"/>
    </source>
</evidence>
<dbReference type="EMBL" id="CP124855">
    <property type="protein sequence ID" value="WHF51686.1"/>
    <property type="molecule type" value="Genomic_DNA"/>
</dbReference>
<reference evidence="1 2" key="1">
    <citation type="submission" date="2023-05" db="EMBL/GenBank/DDBJ databases">
        <title>Genomic insight into Chryseobacterium sp. wdc7 isolated forest soil (Gotjawal).</title>
        <authorList>
            <person name="Park S.-J."/>
        </authorList>
    </citation>
    <scope>NUCLEOTIDE SEQUENCE [LARGE SCALE GENOMIC DNA]</scope>
    <source>
        <strain evidence="2">wdc7</strain>
    </source>
</reference>
<gene>
    <name evidence="1" type="ORF">QGN23_00020</name>
</gene>
<proteinExistence type="predicted"/>
<dbReference type="SUPFAM" id="SSF53137">
    <property type="entry name" value="Translational machinery components"/>
    <property type="match status" value="1"/>
</dbReference>
<protein>
    <submittedName>
        <fullName evidence="1">Uncharacterized protein</fullName>
    </submittedName>
</protein>
<dbReference type="Proteomes" id="UP001241656">
    <property type="component" value="Chromosome"/>
</dbReference>
<dbReference type="RefSeq" id="WP_282905020.1">
    <property type="nucleotide sequence ID" value="NZ_CP124855.1"/>
</dbReference>
<keyword evidence="2" id="KW-1185">Reference proteome</keyword>